<dbReference type="Gene3D" id="3.40.50.12760">
    <property type="match status" value="1"/>
</dbReference>
<dbReference type="InterPro" id="IPR050851">
    <property type="entry name" value="mRNA_Cap_2O-Ribose_MeTrfase"/>
</dbReference>
<dbReference type="PANTHER" id="PTHR16121:SF0">
    <property type="entry name" value="CAP-SPECIFIC MRNA (NUCLEOSIDE-2'-O-)-METHYLTRANSFERASE 1"/>
    <property type="match status" value="1"/>
</dbReference>
<dbReference type="PANTHER" id="PTHR16121">
    <property type="entry name" value="CAP-SPECIFIC MRNA (NUCLEOSIDE-2'-O-)-METHYLTRANSFERASE 1-RELATED"/>
    <property type="match status" value="1"/>
</dbReference>
<gene>
    <name evidence="2" type="primary">ORF57</name>
</gene>
<organismHost>
    <name type="scientific">Bombyx mori</name>
    <name type="common">Silk moth</name>
    <dbReference type="NCBI Taxonomy" id="7091"/>
</organismHost>
<protein>
    <submittedName>
        <fullName evidence="2">Putative methyl transferase</fullName>
    </submittedName>
</protein>
<dbReference type="SUPFAM" id="SSF53335">
    <property type="entry name" value="S-adenosyl-L-methionine-dependent methyltransferases"/>
    <property type="match status" value="1"/>
</dbReference>
<dbReference type="GO" id="GO:0004483">
    <property type="term" value="F:methyltransferase cap1 activity"/>
    <property type="evidence" value="ECO:0007669"/>
    <property type="project" value="TreeGrafter"/>
</dbReference>
<dbReference type="GO" id="GO:0006370">
    <property type="term" value="P:7-methylguanosine mRNA capping"/>
    <property type="evidence" value="ECO:0007669"/>
    <property type="project" value="UniProtKB-ARBA"/>
</dbReference>
<dbReference type="Pfam" id="PF01728">
    <property type="entry name" value="FtsJ"/>
    <property type="match status" value="1"/>
</dbReference>
<dbReference type="InterPro" id="IPR025816">
    <property type="entry name" value="RrmJ-type_MeTrfase"/>
</dbReference>
<accession>A0A224ATA7</accession>
<sequence>MLQQKLNKLKDNLNTFSSKSVVCARSKLFDKRPTRRPRCWRKLLEIDKKFHVCRHVDTFLDLCGGPGEFANYTMSLNPLCKAYGVTLTNNSVCVYKPTVCKRKNFTTITGPDKSGDVFDKNVVFEISIKCGNACDLVLADGSVDVNGRENEQERLNFDLIMCETQLILICLRPGGNCVLKVFDAFEHKTIQMLNKFVNHFEKWVLYKPPSSRPANSERYLICFNKLVRPYCNNYVNELEKQFKKYYRIQLKNLNKLINLLKI</sequence>
<feature type="domain" description="RrmJ-type SAM-dependent 2'-O-MTase" evidence="1">
    <location>
        <begin position="34"/>
        <end position="226"/>
    </location>
</feature>
<dbReference type="GO" id="GO:0032259">
    <property type="term" value="P:methylation"/>
    <property type="evidence" value="ECO:0007669"/>
    <property type="project" value="InterPro"/>
</dbReference>
<dbReference type="PROSITE" id="PS51613">
    <property type="entry name" value="SAM_MT_RRMJ"/>
    <property type="match status" value="1"/>
</dbReference>
<dbReference type="InterPro" id="IPR002877">
    <property type="entry name" value="RNA_MeTrfase_FtsJ_dom"/>
</dbReference>
<organism evidence="2">
    <name type="scientific">Bombyx mori nuclear polyhedrosis virus</name>
    <name type="common">BmNPV</name>
    <dbReference type="NCBI Taxonomy" id="271108"/>
    <lineage>
        <taxon>Viruses</taxon>
        <taxon>Viruses incertae sedis</taxon>
        <taxon>Naldaviricetes</taxon>
        <taxon>Lefavirales</taxon>
        <taxon>Baculoviridae</taxon>
        <taxon>Alphabaculovirus</taxon>
        <taxon>Alphabaculovirus bomori</taxon>
    </lineage>
</organism>
<dbReference type="InterPro" id="IPR029063">
    <property type="entry name" value="SAM-dependent_MTases_sf"/>
</dbReference>
<evidence type="ECO:0000313" key="2">
    <source>
        <dbReference type="EMBL" id="BBA20559.1"/>
    </source>
</evidence>
<keyword evidence="2" id="KW-0808">Transferase</keyword>
<proteinExistence type="predicted"/>
<name>A0A224ATA7_NPVBM</name>
<dbReference type="EMBL" id="LC150780">
    <property type="protein sequence ID" value="BBA20559.1"/>
    <property type="molecule type" value="Genomic_DNA"/>
</dbReference>
<evidence type="ECO:0000259" key="1">
    <source>
        <dbReference type="PROSITE" id="PS51613"/>
    </source>
</evidence>
<reference evidence="2" key="1">
    <citation type="submission" date="2016-05" db="EMBL/GenBank/DDBJ databases">
        <title>Characterization of a BmNPV isolated in Hokkaido, Japan.</title>
        <authorList>
            <person name="Bando H."/>
        </authorList>
    </citation>
    <scope>NUCLEOTIDE SEQUENCE</scope>
    <source>
        <strain evidence="2">H4</strain>
    </source>
</reference>